<protein>
    <submittedName>
        <fullName evidence="1">Uncharacterized protein</fullName>
    </submittedName>
</protein>
<proteinExistence type="predicted"/>
<keyword evidence="2" id="KW-1185">Reference proteome</keyword>
<evidence type="ECO:0000313" key="1">
    <source>
        <dbReference type="EMBL" id="EAY26357.1"/>
    </source>
</evidence>
<organism evidence="1 2">
    <name type="scientific">Microscilla marina ATCC 23134</name>
    <dbReference type="NCBI Taxonomy" id="313606"/>
    <lineage>
        <taxon>Bacteria</taxon>
        <taxon>Pseudomonadati</taxon>
        <taxon>Bacteroidota</taxon>
        <taxon>Cytophagia</taxon>
        <taxon>Cytophagales</taxon>
        <taxon>Microscillaceae</taxon>
        <taxon>Microscilla</taxon>
    </lineage>
</organism>
<dbReference type="RefSeq" id="WP_002701141.1">
    <property type="nucleotide sequence ID" value="NZ_AAWS01000035.1"/>
</dbReference>
<gene>
    <name evidence="1" type="ORF">M23134_04635</name>
</gene>
<dbReference type="EMBL" id="AAWS01000035">
    <property type="protein sequence ID" value="EAY26357.1"/>
    <property type="molecule type" value="Genomic_DNA"/>
</dbReference>
<dbReference type="Proteomes" id="UP000004095">
    <property type="component" value="Unassembled WGS sequence"/>
</dbReference>
<reference evidence="1 2" key="1">
    <citation type="submission" date="2007-01" db="EMBL/GenBank/DDBJ databases">
        <authorList>
            <person name="Haygood M."/>
            <person name="Podell S."/>
            <person name="Anderson C."/>
            <person name="Hopkinson B."/>
            <person name="Roe K."/>
            <person name="Barbeau K."/>
            <person name="Gaasterland T."/>
            <person name="Ferriera S."/>
            <person name="Johnson J."/>
            <person name="Kravitz S."/>
            <person name="Beeson K."/>
            <person name="Sutton G."/>
            <person name="Rogers Y.-H."/>
            <person name="Friedman R."/>
            <person name="Frazier M."/>
            <person name="Venter J.C."/>
        </authorList>
    </citation>
    <scope>NUCLEOTIDE SEQUENCE [LARGE SCALE GENOMIC DNA]</scope>
    <source>
        <strain evidence="1 2">ATCC 23134</strain>
    </source>
</reference>
<accession>A1ZTD5</accession>
<name>A1ZTD5_MICM2</name>
<dbReference type="AlphaFoldDB" id="A1ZTD5"/>
<evidence type="ECO:0000313" key="2">
    <source>
        <dbReference type="Proteomes" id="UP000004095"/>
    </source>
</evidence>
<comment type="caution">
    <text evidence="1">The sequence shown here is derived from an EMBL/GenBank/DDBJ whole genome shotgun (WGS) entry which is preliminary data.</text>
</comment>
<sequence length="172" mass="20349">MGLKEVYIKGQVIKLKDTLKLQSNLNVLQKQNIFGQEDDFTKIALVLNWRFKYVSLHYKNLEQAGEQANLLFDLTESQIIKIDDYGEGTYIVYTDLFEVILPNAIDNKEVSIQTNNEIYHHNNEAELVKLLSKVEEMYLLGLLTIKERENQKLRHYELIFSKIINEDKWFYE</sequence>